<dbReference type="EMBL" id="CP063845">
    <property type="protein sequence ID" value="UFP96632.1"/>
    <property type="molecule type" value="Genomic_DNA"/>
</dbReference>
<dbReference type="InterPro" id="IPR051262">
    <property type="entry name" value="SMP-30/CGR1_Lactonase"/>
</dbReference>
<keyword evidence="3" id="KW-1185">Reference proteome</keyword>
<proteinExistence type="inferred from homology"/>
<evidence type="ECO:0008006" key="4">
    <source>
        <dbReference type="Google" id="ProtNLM"/>
    </source>
</evidence>
<accession>A0ABY3PSB6</accession>
<reference evidence="2 3" key="1">
    <citation type="journal article" date="2021" name="Genome Biol. Evol.">
        <title>Complete Genome Sequencing of a Novel Gloeobacter Species from a Waterfall Cave in Mexico.</title>
        <authorList>
            <person name="Saw J.H."/>
            <person name="Cardona T."/>
            <person name="Montejano G."/>
        </authorList>
    </citation>
    <scope>NUCLEOTIDE SEQUENCE [LARGE SCALE GENOMIC DNA]</scope>
    <source>
        <strain evidence="2">MG652769</strain>
    </source>
</reference>
<protein>
    <recommendedName>
        <fullName evidence="4">SMP-30/Gluconolactonase/LRE-like region domain-containing protein</fullName>
    </recommendedName>
</protein>
<evidence type="ECO:0000313" key="3">
    <source>
        <dbReference type="Proteomes" id="UP001054846"/>
    </source>
</evidence>
<comment type="similarity">
    <text evidence="1">Belongs to the SMP-30/CGR1 family.</text>
</comment>
<dbReference type="Gene3D" id="2.120.10.30">
    <property type="entry name" value="TolB, C-terminal domain"/>
    <property type="match status" value="1"/>
</dbReference>
<organism evidence="2 3">
    <name type="scientific">Gloeobacter morelensis MG652769</name>
    <dbReference type="NCBI Taxonomy" id="2781736"/>
    <lineage>
        <taxon>Bacteria</taxon>
        <taxon>Bacillati</taxon>
        <taxon>Cyanobacteriota</taxon>
        <taxon>Cyanophyceae</taxon>
        <taxon>Gloeobacterales</taxon>
        <taxon>Gloeobacteraceae</taxon>
        <taxon>Gloeobacter</taxon>
        <taxon>Gloeobacter morelensis</taxon>
    </lineage>
</organism>
<evidence type="ECO:0000313" key="2">
    <source>
        <dbReference type="EMBL" id="UFP96632.1"/>
    </source>
</evidence>
<dbReference type="RefSeq" id="WP_230843882.1">
    <property type="nucleotide sequence ID" value="NZ_CP063845.1"/>
</dbReference>
<dbReference type="InterPro" id="IPR011042">
    <property type="entry name" value="6-blade_b-propeller_TolB-like"/>
</dbReference>
<dbReference type="Proteomes" id="UP001054846">
    <property type="component" value="Chromosome"/>
</dbReference>
<name>A0ABY3PSB6_9CYAN</name>
<gene>
    <name evidence="2" type="ORF">ISF26_10660</name>
</gene>
<sequence length="261" mass="27601">MLPYRIGIAHAQAGAPVETLITFDPTTGELPEGVTVDNCGNVYVGIVSTGELRKLSTTGEQLTLATLDTGRGPEAGYGLVGLAVDPAGNVYAALASFVEATHGVWRVRPDGASERLAVLPVTTVPNALAFDRRGNLFVSDSLGGKIYRVARGARLAEVWSSDPRLVGDLSLGLEAVGANGVAFYSGALFVANSDAARIYRIPVAPDGSAGRPVLHFDGIQVPRHRLRRAGEPVCRHRPRQYSDQGRCRRHRAGLGLGGGWP</sequence>
<dbReference type="SUPFAM" id="SSF63829">
    <property type="entry name" value="Calcium-dependent phosphotriesterase"/>
    <property type="match status" value="1"/>
</dbReference>
<dbReference type="PANTHER" id="PTHR47572">
    <property type="entry name" value="LIPOPROTEIN-RELATED"/>
    <property type="match status" value="1"/>
</dbReference>
<dbReference type="PANTHER" id="PTHR47572:SF4">
    <property type="entry name" value="LACTONASE DRP35"/>
    <property type="match status" value="1"/>
</dbReference>
<evidence type="ECO:0000256" key="1">
    <source>
        <dbReference type="ARBA" id="ARBA00008853"/>
    </source>
</evidence>